<feature type="domain" description="RNA polymerase sigma-70 region 2" evidence="1">
    <location>
        <begin position="21"/>
        <end position="80"/>
    </location>
</feature>
<dbReference type="Gene3D" id="1.25.40.10">
    <property type="entry name" value="Tetratricopeptide repeat domain"/>
    <property type="match status" value="1"/>
</dbReference>
<dbReference type="GO" id="GO:0006352">
    <property type="term" value="P:DNA-templated transcription initiation"/>
    <property type="evidence" value="ECO:0007669"/>
    <property type="project" value="InterPro"/>
</dbReference>
<dbReference type="GO" id="GO:0016987">
    <property type="term" value="F:sigma factor activity"/>
    <property type="evidence" value="ECO:0007669"/>
    <property type="project" value="InterPro"/>
</dbReference>
<dbReference type="InterPro" id="IPR013249">
    <property type="entry name" value="RNA_pol_sigma70_r4_t2"/>
</dbReference>
<evidence type="ECO:0000259" key="3">
    <source>
        <dbReference type="Pfam" id="PF20239"/>
    </source>
</evidence>
<dbReference type="InterPro" id="IPR013325">
    <property type="entry name" value="RNA_pol_sigma_r2"/>
</dbReference>
<dbReference type="GO" id="GO:0003677">
    <property type="term" value="F:DNA binding"/>
    <property type="evidence" value="ECO:0007669"/>
    <property type="project" value="InterPro"/>
</dbReference>
<evidence type="ECO:0000259" key="1">
    <source>
        <dbReference type="Pfam" id="PF04542"/>
    </source>
</evidence>
<dbReference type="SUPFAM" id="SSF88659">
    <property type="entry name" value="Sigma3 and sigma4 domains of RNA polymerase sigma factors"/>
    <property type="match status" value="1"/>
</dbReference>
<dbReference type="Gene3D" id="1.10.10.10">
    <property type="entry name" value="Winged helix-like DNA-binding domain superfamily/Winged helix DNA-binding domain"/>
    <property type="match status" value="1"/>
</dbReference>
<dbReference type="InterPro" id="IPR007627">
    <property type="entry name" value="RNA_pol_sigma70_r2"/>
</dbReference>
<evidence type="ECO:0000313" key="4">
    <source>
        <dbReference type="EMBL" id="OZI45821.1"/>
    </source>
</evidence>
<dbReference type="Proteomes" id="UP000216913">
    <property type="component" value="Unassembled WGS sequence"/>
</dbReference>
<dbReference type="OrthoDB" id="9780299at2"/>
<proteinExistence type="predicted"/>
<feature type="domain" description="RNA polymerase sigma factor 70 region 4 type 2" evidence="2">
    <location>
        <begin position="124"/>
        <end position="175"/>
    </location>
</feature>
<dbReference type="PANTHER" id="PTHR47756:SF1">
    <property type="entry name" value="BLL0085 PROTEIN"/>
    <property type="match status" value="1"/>
</dbReference>
<dbReference type="PANTHER" id="PTHR47756">
    <property type="entry name" value="BLL6612 PROTEIN-RELATED"/>
    <property type="match status" value="1"/>
</dbReference>
<sequence>MAGHDAVRREIEAVWRIESAKVVAYAARHLRDLALAEEAAQDALVAALEHWPARGVPANPGAWLMTAARHRALDMLRQAATQARGGEALAREIEVMQAHVEPDVADAVDARRADDIGDDLLRLIFTACHPVLPSDARVALTLRLLGGLSTAEIARAFLQSESTVAQRIVRAKRSLSQARVPFEVPRARERAERLDAVLEVIYLIFNEGHAATAGDDWTRPDLCQEALRLARVLAGLMPDEGEAHGLAALLELQASRLPARIDAQGQPVLLLAQDRGRWDRLLIRRGLAALVRAQACGALGPYGLQAALAACHARAARAEDTDWRAIVALYDALYARMPTPVVALNRAVALGMDQGPAAALPLVEALQAEPTLARYPWLWSARADLLERLGRYAEAETAFLQAAALTRNTREAALLAARARAARLAAAQASAVSTAAVSTAAAPASRRSPRPK</sequence>
<dbReference type="SUPFAM" id="SSF88946">
    <property type="entry name" value="Sigma2 domain of RNA polymerase sigma factors"/>
    <property type="match status" value="1"/>
</dbReference>
<comment type="caution">
    <text evidence="4">The sequence shown here is derived from an EMBL/GenBank/DDBJ whole genome shotgun (WGS) entry which is preliminary data.</text>
</comment>
<dbReference type="InterPro" id="IPR036388">
    <property type="entry name" value="WH-like_DNA-bd_sf"/>
</dbReference>
<dbReference type="InterPro" id="IPR014284">
    <property type="entry name" value="RNA_pol_sigma-70_dom"/>
</dbReference>
<feature type="domain" description="DUF6596" evidence="3">
    <location>
        <begin position="193"/>
        <end position="293"/>
    </location>
</feature>
<dbReference type="Pfam" id="PF20239">
    <property type="entry name" value="DUF6596"/>
    <property type="match status" value="1"/>
</dbReference>
<dbReference type="Gene3D" id="1.10.1740.10">
    <property type="match status" value="1"/>
</dbReference>
<accession>A0A261T945</accession>
<protein>
    <submittedName>
        <fullName evidence="4">RNA polymerase subunit sigma-24</fullName>
    </submittedName>
</protein>
<dbReference type="NCBIfam" id="TIGR02937">
    <property type="entry name" value="sigma70-ECF"/>
    <property type="match status" value="1"/>
</dbReference>
<dbReference type="EMBL" id="NEVP01000012">
    <property type="protein sequence ID" value="OZI45821.1"/>
    <property type="molecule type" value="Genomic_DNA"/>
</dbReference>
<evidence type="ECO:0000259" key="2">
    <source>
        <dbReference type="Pfam" id="PF08281"/>
    </source>
</evidence>
<reference evidence="4 5" key="1">
    <citation type="submission" date="2017-05" db="EMBL/GenBank/DDBJ databases">
        <title>Complete and WGS of Bordetella genogroups.</title>
        <authorList>
            <person name="Spilker T."/>
            <person name="LiPuma J."/>
        </authorList>
    </citation>
    <scope>NUCLEOTIDE SEQUENCE [LARGE SCALE GENOMIC DNA]</scope>
    <source>
        <strain evidence="4 5">AU10456</strain>
    </source>
</reference>
<dbReference type="AlphaFoldDB" id="A0A261T945"/>
<dbReference type="Pfam" id="PF08281">
    <property type="entry name" value="Sigma70_r4_2"/>
    <property type="match status" value="1"/>
</dbReference>
<name>A0A261T945_9BORD</name>
<gene>
    <name evidence="4" type="ORF">CAL25_21610</name>
</gene>
<evidence type="ECO:0000313" key="5">
    <source>
        <dbReference type="Proteomes" id="UP000216913"/>
    </source>
</evidence>
<organism evidence="4 5">
    <name type="scientific">Bordetella genomosp. 5</name>
    <dbReference type="NCBI Taxonomy" id="1395608"/>
    <lineage>
        <taxon>Bacteria</taxon>
        <taxon>Pseudomonadati</taxon>
        <taxon>Pseudomonadota</taxon>
        <taxon>Betaproteobacteria</taxon>
        <taxon>Burkholderiales</taxon>
        <taxon>Alcaligenaceae</taxon>
        <taxon>Bordetella</taxon>
    </lineage>
</organism>
<dbReference type="InterPro" id="IPR046531">
    <property type="entry name" value="DUF6596"/>
</dbReference>
<dbReference type="InterPro" id="IPR011990">
    <property type="entry name" value="TPR-like_helical_dom_sf"/>
</dbReference>
<dbReference type="Pfam" id="PF04542">
    <property type="entry name" value="Sigma70_r2"/>
    <property type="match status" value="1"/>
</dbReference>
<keyword evidence="5" id="KW-1185">Reference proteome</keyword>
<dbReference type="InterPro" id="IPR013324">
    <property type="entry name" value="RNA_pol_sigma_r3/r4-like"/>
</dbReference>